<dbReference type="Proteomes" id="UP000541185">
    <property type="component" value="Unassembled WGS sequence"/>
</dbReference>
<organism evidence="6 7">
    <name type="scientific">Ramlibacter agri</name>
    <dbReference type="NCBI Taxonomy" id="2728837"/>
    <lineage>
        <taxon>Bacteria</taxon>
        <taxon>Pseudomonadati</taxon>
        <taxon>Pseudomonadota</taxon>
        <taxon>Betaproteobacteria</taxon>
        <taxon>Burkholderiales</taxon>
        <taxon>Comamonadaceae</taxon>
        <taxon>Ramlibacter</taxon>
    </lineage>
</organism>
<protein>
    <submittedName>
        <fullName evidence="6">Amino acid ABC transporter substrate-binding protein</fullName>
    </submittedName>
</protein>
<evidence type="ECO:0000313" key="6">
    <source>
        <dbReference type="EMBL" id="NML46819.1"/>
    </source>
</evidence>
<evidence type="ECO:0000256" key="4">
    <source>
        <dbReference type="SAM" id="SignalP"/>
    </source>
</evidence>
<feature type="chain" id="PRO_5032429196" evidence="4">
    <location>
        <begin position="24"/>
        <end position="289"/>
    </location>
</feature>
<dbReference type="PANTHER" id="PTHR30085">
    <property type="entry name" value="AMINO ACID ABC TRANSPORTER PERMEASE"/>
    <property type="match status" value="1"/>
</dbReference>
<sequence>MSPALLRAVLACALVCTCLPLAAQDVLKRIAARQQVNLGYAENAAPFSFRTAGGPSGYAVELCVAVVERLKRELGVQQLPVRFVPVDQDSVARLVAANSVDLLCAGVSDTPARRVTMAFSSPIFFSSVKLLVRSEDGPQSLQALKGRTVALLGRTTAEAAVNAINKQQGLGLQVAPVVSPEAALSQLRLHQADAWARDEVLLLGALARESDARKFTLLPDTLSTETIALAMPQDAQLQRVANEALAELARSGRLEAIYERWFVQPNPAAAAGLKFPLSPQLKAEFARAR</sequence>
<reference evidence="6 7" key="1">
    <citation type="submission" date="2020-04" db="EMBL/GenBank/DDBJ databases">
        <title>Ramlibacter sp. G-1-2-2 isolated from soil.</title>
        <authorList>
            <person name="Dahal R.H."/>
        </authorList>
    </citation>
    <scope>NUCLEOTIDE SEQUENCE [LARGE SCALE GENOMIC DNA]</scope>
    <source>
        <strain evidence="6 7">G-1-2-2</strain>
    </source>
</reference>
<evidence type="ECO:0000259" key="5">
    <source>
        <dbReference type="SMART" id="SM00062"/>
    </source>
</evidence>
<feature type="domain" description="Solute-binding protein family 3/N-terminal" evidence="5">
    <location>
        <begin position="35"/>
        <end position="265"/>
    </location>
</feature>
<dbReference type="SMART" id="SM00062">
    <property type="entry name" value="PBPb"/>
    <property type="match status" value="1"/>
</dbReference>
<dbReference type="InterPro" id="IPR051455">
    <property type="entry name" value="Bact_solute-bind_prot3"/>
</dbReference>
<dbReference type="GO" id="GO:0006865">
    <property type="term" value="P:amino acid transport"/>
    <property type="evidence" value="ECO:0007669"/>
    <property type="project" value="TreeGrafter"/>
</dbReference>
<dbReference type="CDD" id="cd13688">
    <property type="entry name" value="PBP2_GltI_DEBP"/>
    <property type="match status" value="1"/>
</dbReference>
<keyword evidence="2" id="KW-0813">Transport</keyword>
<dbReference type="InterPro" id="IPR001638">
    <property type="entry name" value="Solute-binding_3/MltF_N"/>
</dbReference>
<dbReference type="RefSeq" id="WP_169421062.1">
    <property type="nucleotide sequence ID" value="NZ_JABBFX010000002.1"/>
</dbReference>
<dbReference type="SUPFAM" id="SSF53850">
    <property type="entry name" value="Periplasmic binding protein-like II"/>
    <property type="match status" value="1"/>
</dbReference>
<evidence type="ECO:0000256" key="1">
    <source>
        <dbReference type="ARBA" id="ARBA00010333"/>
    </source>
</evidence>
<dbReference type="PANTHER" id="PTHR30085:SF6">
    <property type="entry name" value="ABC TRANSPORTER GLUTAMINE-BINDING PROTEIN GLNH"/>
    <property type="match status" value="1"/>
</dbReference>
<evidence type="ECO:0000256" key="3">
    <source>
        <dbReference type="ARBA" id="ARBA00022729"/>
    </source>
</evidence>
<dbReference type="Gene3D" id="3.40.190.10">
    <property type="entry name" value="Periplasmic binding protein-like II"/>
    <property type="match status" value="2"/>
</dbReference>
<keyword evidence="7" id="KW-1185">Reference proteome</keyword>
<comment type="caution">
    <text evidence="6">The sequence shown here is derived from an EMBL/GenBank/DDBJ whole genome shotgun (WGS) entry which is preliminary data.</text>
</comment>
<proteinExistence type="inferred from homology"/>
<name>A0A848HBE0_9BURK</name>
<dbReference type="GO" id="GO:0030288">
    <property type="term" value="C:outer membrane-bounded periplasmic space"/>
    <property type="evidence" value="ECO:0007669"/>
    <property type="project" value="TreeGrafter"/>
</dbReference>
<dbReference type="Pfam" id="PF00497">
    <property type="entry name" value="SBP_bac_3"/>
    <property type="match status" value="1"/>
</dbReference>
<dbReference type="GO" id="GO:0005576">
    <property type="term" value="C:extracellular region"/>
    <property type="evidence" value="ECO:0007669"/>
    <property type="project" value="TreeGrafter"/>
</dbReference>
<evidence type="ECO:0000313" key="7">
    <source>
        <dbReference type="Proteomes" id="UP000541185"/>
    </source>
</evidence>
<accession>A0A848HBE0</accession>
<dbReference type="EMBL" id="JABBFX010000002">
    <property type="protein sequence ID" value="NML46819.1"/>
    <property type="molecule type" value="Genomic_DNA"/>
</dbReference>
<evidence type="ECO:0000256" key="2">
    <source>
        <dbReference type="ARBA" id="ARBA00022448"/>
    </source>
</evidence>
<keyword evidence="3 4" id="KW-0732">Signal</keyword>
<feature type="signal peptide" evidence="4">
    <location>
        <begin position="1"/>
        <end position="23"/>
    </location>
</feature>
<gene>
    <name evidence="6" type="ORF">HHL11_23950</name>
</gene>
<dbReference type="AlphaFoldDB" id="A0A848HBE0"/>
<comment type="similarity">
    <text evidence="1">Belongs to the bacterial solute-binding protein 3 family.</text>
</comment>